<feature type="transmembrane region" description="Helical" evidence="1">
    <location>
        <begin position="65"/>
        <end position="92"/>
    </location>
</feature>
<reference evidence="2" key="1">
    <citation type="submission" date="2022-05" db="EMBL/GenBank/DDBJ databases">
        <authorList>
            <person name="Okamura Y."/>
        </authorList>
    </citation>
    <scope>NUCLEOTIDE SEQUENCE</scope>
</reference>
<dbReference type="Pfam" id="PF21534">
    <property type="entry name" value="Rost"/>
    <property type="match status" value="1"/>
</dbReference>
<feature type="transmembrane region" description="Helical" evidence="1">
    <location>
        <begin position="113"/>
        <end position="135"/>
    </location>
</feature>
<keyword evidence="1" id="KW-0812">Transmembrane</keyword>
<sequence>MVKYSRKGLSLSDLWVLSNEKLSDFYLTSWQKGESPIPMLAMRFMLAAAAAGIFAWSVYSGASPYWFIFLTNWGVLLVFLMTLSGLSVSLVATFKNLPDISEGNLPWYVSTYWLTYNIALIISLMITGLYWILLYNPEQDEELVNSFWLDLSTHGFNSCIVFSEFLLSRTPLRFVHIYQPIAIGLWYSIFSGIYYAAGGTDSVGNPFIYEILDWRQTNRSLALVAAALAALIVLYAVMWGLTICRDKISVAIIRTTSLDLPFTPPDRISGAV</sequence>
<dbReference type="PANTHER" id="PTHR12242">
    <property type="entry name" value="OS02G0130600 PROTEIN-RELATED"/>
    <property type="match status" value="1"/>
</dbReference>
<dbReference type="EMBL" id="CALOZG010000013">
    <property type="protein sequence ID" value="CAH4031333.1"/>
    <property type="molecule type" value="Genomic_DNA"/>
</dbReference>
<evidence type="ECO:0000313" key="2">
    <source>
        <dbReference type="EMBL" id="CAH4031333.1"/>
    </source>
</evidence>
<keyword evidence="1" id="KW-1133">Transmembrane helix</keyword>
<dbReference type="Proteomes" id="UP001152562">
    <property type="component" value="Unassembled WGS sequence"/>
</dbReference>
<organism evidence="2 3">
    <name type="scientific">Pieris brassicae</name>
    <name type="common">White butterfly</name>
    <name type="synonym">Large white butterfly</name>
    <dbReference type="NCBI Taxonomy" id="7116"/>
    <lineage>
        <taxon>Eukaryota</taxon>
        <taxon>Metazoa</taxon>
        <taxon>Ecdysozoa</taxon>
        <taxon>Arthropoda</taxon>
        <taxon>Hexapoda</taxon>
        <taxon>Insecta</taxon>
        <taxon>Pterygota</taxon>
        <taxon>Neoptera</taxon>
        <taxon>Endopterygota</taxon>
        <taxon>Lepidoptera</taxon>
        <taxon>Glossata</taxon>
        <taxon>Ditrysia</taxon>
        <taxon>Papilionoidea</taxon>
        <taxon>Pieridae</taxon>
        <taxon>Pierinae</taxon>
        <taxon>Pieris</taxon>
    </lineage>
</organism>
<protein>
    <recommendedName>
        <fullName evidence="4">Protein rolling stone</fullName>
    </recommendedName>
</protein>
<keyword evidence="1" id="KW-0472">Membrane</keyword>
<name>A0A9P0TFD2_PIEBR</name>
<evidence type="ECO:0000313" key="3">
    <source>
        <dbReference type="Proteomes" id="UP001152562"/>
    </source>
</evidence>
<feature type="transmembrane region" description="Helical" evidence="1">
    <location>
        <begin position="174"/>
        <end position="197"/>
    </location>
</feature>
<evidence type="ECO:0000256" key="1">
    <source>
        <dbReference type="SAM" id="Phobius"/>
    </source>
</evidence>
<dbReference type="OrthoDB" id="419711at2759"/>
<gene>
    <name evidence="2" type="ORF">PIBRA_LOCUS7867</name>
</gene>
<evidence type="ECO:0008006" key="4">
    <source>
        <dbReference type="Google" id="ProtNLM"/>
    </source>
</evidence>
<dbReference type="GO" id="GO:0016020">
    <property type="term" value="C:membrane"/>
    <property type="evidence" value="ECO:0007669"/>
    <property type="project" value="TreeGrafter"/>
</dbReference>
<proteinExistence type="predicted"/>
<keyword evidence="3" id="KW-1185">Reference proteome</keyword>
<comment type="caution">
    <text evidence="2">The sequence shown here is derived from an EMBL/GenBank/DDBJ whole genome shotgun (WGS) entry which is preliminary data.</text>
</comment>
<accession>A0A9P0TFD2</accession>
<feature type="transmembrane region" description="Helical" evidence="1">
    <location>
        <begin position="221"/>
        <end position="244"/>
    </location>
</feature>
<dbReference type="AlphaFoldDB" id="A0A9P0TFD2"/>
<feature type="transmembrane region" description="Helical" evidence="1">
    <location>
        <begin position="40"/>
        <end position="59"/>
    </location>
</feature>
<dbReference type="InterPro" id="IPR049352">
    <property type="entry name" value="Rost"/>
</dbReference>
<dbReference type="PANTHER" id="PTHR12242:SF1">
    <property type="entry name" value="MYND-TYPE DOMAIN-CONTAINING PROTEIN"/>
    <property type="match status" value="1"/>
</dbReference>